<dbReference type="InterPro" id="IPR012778">
    <property type="entry name" value="Pept_M1_aminopeptidase"/>
</dbReference>
<dbReference type="CDD" id="cd09602">
    <property type="entry name" value="M1_APN"/>
    <property type="match status" value="1"/>
</dbReference>
<evidence type="ECO:0000256" key="2">
    <source>
        <dbReference type="ARBA" id="ARBA00001947"/>
    </source>
</evidence>
<dbReference type="RefSeq" id="WP_344215255.1">
    <property type="nucleotide sequence ID" value="NZ_BAAAOS010000020.1"/>
</dbReference>
<dbReference type="Proteomes" id="UP001500393">
    <property type="component" value="Unassembled WGS sequence"/>
</dbReference>
<dbReference type="InterPro" id="IPR027268">
    <property type="entry name" value="Peptidase_M4/M1_CTD_sf"/>
</dbReference>
<dbReference type="InterPro" id="IPR014782">
    <property type="entry name" value="Peptidase_M1_dom"/>
</dbReference>
<keyword evidence="11" id="KW-0482">Metalloprotease</keyword>
<dbReference type="Gene3D" id="2.60.40.1730">
    <property type="entry name" value="tricorn interacting facor f3 domain"/>
    <property type="match status" value="1"/>
</dbReference>
<keyword evidence="10" id="KW-0862">Zinc</keyword>
<dbReference type="Gene3D" id="1.10.390.10">
    <property type="entry name" value="Neutral Protease Domain 2"/>
    <property type="match status" value="1"/>
</dbReference>
<keyword evidence="9" id="KW-0378">Hydrolase</keyword>
<evidence type="ECO:0000256" key="4">
    <source>
        <dbReference type="ARBA" id="ARBA00012564"/>
    </source>
</evidence>
<evidence type="ECO:0000256" key="10">
    <source>
        <dbReference type="ARBA" id="ARBA00022833"/>
    </source>
</evidence>
<dbReference type="InterPro" id="IPR042097">
    <property type="entry name" value="Aminopeptidase_N-like_N_sf"/>
</dbReference>
<evidence type="ECO:0000256" key="7">
    <source>
        <dbReference type="ARBA" id="ARBA00022670"/>
    </source>
</evidence>
<evidence type="ECO:0000256" key="12">
    <source>
        <dbReference type="ARBA" id="ARBA00029811"/>
    </source>
</evidence>
<reference evidence="17 18" key="1">
    <citation type="journal article" date="2019" name="Int. J. Syst. Evol. Microbiol.">
        <title>The Global Catalogue of Microorganisms (GCM) 10K type strain sequencing project: providing services to taxonomists for standard genome sequencing and annotation.</title>
        <authorList>
            <consortium name="The Broad Institute Genomics Platform"/>
            <consortium name="The Broad Institute Genome Sequencing Center for Infectious Disease"/>
            <person name="Wu L."/>
            <person name="Ma J."/>
        </authorList>
    </citation>
    <scope>NUCLEOTIDE SEQUENCE [LARGE SCALE GENOMIC DNA]</scope>
    <source>
        <strain evidence="17 18">JCM 14969</strain>
    </source>
</reference>
<evidence type="ECO:0000256" key="3">
    <source>
        <dbReference type="ARBA" id="ARBA00010136"/>
    </source>
</evidence>
<dbReference type="NCBIfam" id="TIGR02412">
    <property type="entry name" value="pepN_strep_liv"/>
    <property type="match status" value="1"/>
</dbReference>
<dbReference type="PANTHER" id="PTHR11533">
    <property type="entry name" value="PROTEASE M1 ZINC METALLOPROTEASE"/>
    <property type="match status" value="1"/>
</dbReference>
<dbReference type="GO" id="GO:0004177">
    <property type="term" value="F:aminopeptidase activity"/>
    <property type="evidence" value="ECO:0007669"/>
    <property type="project" value="UniProtKB-KW"/>
</dbReference>
<keyword evidence="18" id="KW-1185">Reference proteome</keyword>
<dbReference type="SUPFAM" id="SSF63737">
    <property type="entry name" value="Leukotriene A4 hydrolase N-terminal domain"/>
    <property type="match status" value="1"/>
</dbReference>
<evidence type="ECO:0000256" key="1">
    <source>
        <dbReference type="ARBA" id="ARBA00000098"/>
    </source>
</evidence>
<dbReference type="InterPro" id="IPR050344">
    <property type="entry name" value="Peptidase_M1_aminopeptidases"/>
</dbReference>
<evidence type="ECO:0000259" key="16">
    <source>
        <dbReference type="Pfam" id="PF17900"/>
    </source>
</evidence>
<dbReference type="Pfam" id="PF01433">
    <property type="entry name" value="Peptidase_M1"/>
    <property type="match status" value="1"/>
</dbReference>
<dbReference type="Pfam" id="PF17900">
    <property type="entry name" value="Peptidase_M1_N"/>
    <property type="match status" value="1"/>
</dbReference>
<dbReference type="EC" id="3.4.11.2" evidence="4"/>
<evidence type="ECO:0000259" key="14">
    <source>
        <dbReference type="Pfam" id="PF01433"/>
    </source>
</evidence>
<dbReference type="PANTHER" id="PTHR11533:SF174">
    <property type="entry name" value="PUROMYCIN-SENSITIVE AMINOPEPTIDASE-RELATED"/>
    <property type="match status" value="1"/>
</dbReference>
<evidence type="ECO:0000256" key="6">
    <source>
        <dbReference type="ARBA" id="ARBA00022438"/>
    </source>
</evidence>
<sequence length="840" mass="90918">MTLTADEARQRCALITVSHYDLRFDLGDFADTGAFRARSVVRFLCDEPGASTWIDLVSRTVDRVQLNGVELDPSAVVHGERVELPGLSGYNVLLVESTHDAGSGRGLSRSVDSSDGTVYAWTQFQPYDARRAFACFDQPDLKAPFTISAVVPRAWTCVSNGVACLVADNSRTRTWTFTETPPLATYVVALCAGAFHVVSGHADDVTIRLHARQSLAALLERDAGELIDLTRQGLEFFGREFGLPYPSVSYDYVFLPDQPGAMENFGCVTWGDGALYRSAPTDAQRARRTSVLLHEMAHMWFGNLVTPAWWDGLWLNESFATWAGTWAACSLAGSTDPWMRFLMTREARAYSADESVTSHPIAVEIVDVDAAEANFDMVTYVKGASVLRQLVAWVGEAQFVDGLRRYFKRYAWQSADLGALLDEVGQASGRDLRAWADEWLYRAGVNTLEVVAPVRAGRYGEVSVRQYGGGGPRPHRIGLGIYDNSSGDALELRETIELDLTAPTSTVKALASARPAAVLLPNDGNLTFAKVRLDDTSARGLIAGAHTLPTSLSRAVALTALRGMVFDGQLAAADLVRVAMRCVLIDPDAAAVSQLLAVAVEAATVFSPAHARDEALQEVAGGCVTAYAAGTDTEMRRTLALGLAQSATSEEQLAALQELLPTADESLRWAALTRLAALGRLTEDMVVAQLDRDPKPDTTARAAAVRAACPETAAKAAALERILGDRQLPVSIVRQLADALWQPGQEDLLRPFAAQYLAALPELLADTSSASLRNIVGHTFPSFGIDDEFLERARRIEARLDAPLAARNSLTDKLWFIEGVLRARKVQRAPRGRAAAPGPA</sequence>
<dbReference type="PRINTS" id="PR00756">
    <property type="entry name" value="ALADIPTASE"/>
</dbReference>
<name>A0ABN2DK31_9ACTN</name>
<keyword evidence="7" id="KW-0645">Protease</keyword>
<keyword evidence="8" id="KW-0479">Metal-binding</keyword>
<evidence type="ECO:0000259" key="15">
    <source>
        <dbReference type="Pfam" id="PF11838"/>
    </source>
</evidence>
<evidence type="ECO:0000256" key="11">
    <source>
        <dbReference type="ARBA" id="ARBA00023049"/>
    </source>
</evidence>
<feature type="domain" description="Peptidase M1 membrane alanine aminopeptidase" evidence="14">
    <location>
        <begin position="228"/>
        <end position="439"/>
    </location>
</feature>
<feature type="domain" description="Aminopeptidase N-like N-terminal" evidence="16">
    <location>
        <begin position="114"/>
        <end position="187"/>
    </location>
</feature>
<evidence type="ECO:0000256" key="9">
    <source>
        <dbReference type="ARBA" id="ARBA00022801"/>
    </source>
</evidence>
<keyword evidence="6 17" id="KW-0031">Aminopeptidase</keyword>
<evidence type="ECO:0000256" key="8">
    <source>
        <dbReference type="ARBA" id="ARBA00022723"/>
    </source>
</evidence>
<dbReference type="EMBL" id="BAAAOS010000020">
    <property type="protein sequence ID" value="GAA1579121.1"/>
    <property type="molecule type" value="Genomic_DNA"/>
</dbReference>
<comment type="caution">
    <text evidence="17">The sequence shown here is derived from an EMBL/GenBank/DDBJ whole genome shotgun (WGS) entry which is preliminary data.</text>
</comment>
<comment type="similarity">
    <text evidence="3">Belongs to the peptidase M1 family.</text>
</comment>
<dbReference type="InterPro" id="IPR024571">
    <property type="entry name" value="ERAP1-like_C_dom"/>
</dbReference>
<dbReference type="InterPro" id="IPR045357">
    <property type="entry name" value="Aminopeptidase_N-like_N"/>
</dbReference>
<accession>A0ABN2DK31</accession>
<evidence type="ECO:0000313" key="18">
    <source>
        <dbReference type="Proteomes" id="UP001500393"/>
    </source>
</evidence>
<evidence type="ECO:0000313" key="17">
    <source>
        <dbReference type="EMBL" id="GAA1579121.1"/>
    </source>
</evidence>
<dbReference type="SUPFAM" id="SSF55486">
    <property type="entry name" value="Metalloproteases ('zincins'), catalytic domain"/>
    <property type="match status" value="1"/>
</dbReference>
<comment type="cofactor">
    <cofactor evidence="2">
        <name>Zn(2+)</name>
        <dbReference type="ChEBI" id="CHEBI:29105"/>
    </cofactor>
</comment>
<evidence type="ECO:0000256" key="13">
    <source>
        <dbReference type="ARBA" id="ARBA00031533"/>
    </source>
</evidence>
<feature type="domain" description="ERAP1-like C-terminal" evidence="15">
    <location>
        <begin position="519"/>
        <end position="801"/>
    </location>
</feature>
<evidence type="ECO:0000256" key="5">
    <source>
        <dbReference type="ARBA" id="ARBA00015611"/>
    </source>
</evidence>
<dbReference type="InterPro" id="IPR001930">
    <property type="entry name" value="Peptidase_M1"/>
</dbReference>
<organism evidence="17 18">
    <name type="scientific">Kribbella sancticallisti</name>
    <dbReference type="NCBI Taxonomy" id="460087"/>
    <lineage>
        <taxon>Bacteria</taxon>
        <taxon>Bacillati</taxon>
        <taxon>Actinomycetota</taxon>
        <taxon>Actinomycetes</taxon>
        <taxon>Propionibacteriales</taxon>
        <taxon>Kribbellaceae</taxon>
        <taxon>Kribbella</taxon>
    </lineage>
</organism>
<protein>
    <recommendedName>
        <fullName evidence="5">Aminopeptidase N</fullName>
        <ecNumber evidence="4">3.4.11.2</ecNumber>
    </recommendedName>
    <alternativeName>
        <fullName evidence="12">Alanine aminopeptidase</fullName>
    </alternativeName>
    <alternativeName>
        <fullName evidence="13">Lysyl aminopeptidase</fullName>
    </alternativeName>
</protein>
<comment type="catalytic activity">
    <reaction evidence="1">
        <text>Release of an N-terminal amino acid, Xaa-|-Yaa- from a peptide, amide or arylamide. Xaa is preferably Ala, but may be most amino acids including Pro (slow action). When a terminal hydrophobic residue is followed by a prolyl residue, the two may be released as an intact Xaa-Pro dipeptide.</text>
        <dbReference type="EC" id="3.4.11.2"/>
    </reaction>
</comment>
<proteinExistence type="inferred from homology"/>
<dbReference type="Pfam" id="PF11838">
    <property type="entry name" value="ERAP1_C"/>
    <property type="match status" value="1"/>
</dbReference>
<gene>
    <name evidence="17" type="primary">pepN_2</name>
    <name evidence="17" type="ORF">GCM10009789_36010</name>
</gene>